<keyword evidence="3" id="KW-0812">Transmembrane</keyword>
<dbReference type="AlphaFoldDB" id="W5IJX8"/>
<evidence type="ECO:0000256" key="1">
    <source>
        <dbReference type="SAM" id="Coils"/>
    </source>
</evidence>
<reference evidence="4 5" key="1">
    <citation type="submission" date="2012-01" db="EMBL/GenBank/DDBJ databases">
        <title>The Genome Sequence of Scardovia inopinata F0304.</title>
        <authorList>
            <consortium name="The Broad Institute Genome Sequencing Platform"/>
            <person name="Ward D."/>
            <person name="Earl A."/>
            <person name="Feldgarden M."/>
            <person name="Gevers D."/>
            <person name="Young S."/>
            <person name="Zeng Q."/>
            <person name="Koehrsen M."/>
            <person name="Alvarado L."/>
            <person name="Berlin A.M."/>
            <person name="Borenstein D."/>
            <person name="Chapman S.B."/>
            <person name="Chen Z."/>
            <person name="Engels R."/>
            <person name="Freedman E."/>
            <person name="Gellesch M."/>
            <person name="Goldberg J."/>
            <person name="Griggs A."/>
            <person name="Gujja S."/>
            <person name="Heilman E.R."/>
            <person name="Heiman D.I."/>
            <person name="Hepburn T.A."/>
            <person name="Howarth C."/>
            <person name="Jen D."/>
            <person name="Larson L."/>
            <person name="Mehta T."/>
            <person name="Park D."/>
            <person name="Pearson M."/>
            <person name="Richards J."/>
            <person name="Roberts A."/>
            <person name="Saif S."/>
            <person name="Shea T.D."/>
            <person name="Shenoy N."/>
            <person name="Sisk P."/>
            <person name="Stolte C."/>
            <person name="Sykes S.N."/>
            <person name="Walk T."/>
            <person name="White J."/>
            <person name="Yandava C."/>
            <person name="Izard J."/>
            <person name="Baranova O.V."/>
            <person name="Blanton J.M."/>
            <person name="Tanner A.C."/>
            <person name="Dewhirst F."/>
            <person name="Haas B."/>
            <person name="Nusbaum C."/>
            <person name="Birren B."/>
        </authorList>
    </citation>
    <scope>NUCLEOTIDE SEQUENCE [LARGE SCALE GENOMIC DNA]</scope>
    <source>
        <strain evidence="4 5">F0304</strain>
    </source>
</reference>
<dbReference type="eggNOG" id="COG2919">
    <property type="taxonomic scope" value="Bacteria"/>
</dbReference>
<name>W5IJX8_SCAIO</name>
<keyword evidence="3" id="KW-0472">Membrane</keyword>
<keyword evidence="3" id="KW-1133">Transmembrane helix</keyword>
<protein>
    <submittedName>
        <fullName evidence="4">Uncharacterized protein</fullName>
    </submittedName>
</protein>
<evidence type="ECO:0000256" key="3">
    <source>
        <dbReference type="SAM" id="Phobius"/>
    </source>
</evidence>
<dbReference type="HOGENOM" id="CLU_110188_1_0_11"/>
<sequence>MASPARKPRTVRTSHPQTYSEAPSRPQLRVISHSASAADRGTSASRSQSRLRRYMNARIAQVALALTIIVFCAVGVLGLRVQLVENAFTLSRMEQNISVLTQDVEQEQAQLEKLQASLPDKAQKLGMTTSDNSITVDMKGTGE</sequence>
<organism evidence="4 5">
    <name type="scientific">Scardovia inopinata F0304</name>
    <dbReference type="NCBI Taxonomy" id="641146"/>
    <lineage>
        <taxon>Bacteria</taxon>
        <taxon>Bacillati</taxon>
        <taxon>Actinomycetota</taxon>
        <taxon>Actinomycetes</taxon>
        <taxon>Bifidobacteriales</taxon>
        <taxon>Bifidobacteriaceae</taxon>
        <taxon>Scardovia</taxon>
    </lineage>
</organism>
<feature type="coiled-coil region" evidence="1">
    <location>
        <begin position="90"/>
        <end position="124"/>
    </location>
</feature>
<dbReference type="RefSeq" id="WP_006293355.1">
    <property type="nucleotide sequence ID" value="NZ_GG770225.1"/>
</dbReference>
<keyword evidence="1" id="KW-0175">Coiled coil</keyword>
<accession>W5IJX8</accession>
<feature type="compositionally biased region" description="Basic residues" evidence="2">
    <location>
        <begin position="1"/>
        <end position="12"/>
    </location>
</feature>
<evidence type="ECO:0000256" key="2">
    <source>
        <dbReference type="SAM" id="MobiDB-lite"/>
    </source>
</evidence>
<evidence type="ECO:0000313" key="4">
    <source>
        <dbReference type="EMBL" id="EFG27335.1"/>
    </source>
</evidence>
<feature type="transmembrane region" description="Helical" evidence="3">
    <location>
        <begin position="59"/>
        <end position="79"/>
    </location>
</feature>
<dbReference type="EMBL" id="ADCX01000004">
    <property type="protein sequence ID" value="EFG27335.1"/>
    <property type="molecule type" value="Genomic_DNA"/>
</dbReference>
<evidence type="ECO:0000313" key="5">
    <source>
        <dbReference type="Proteomes" id="UP000005777"/>
    </source>
</evidence>
<proteinExistence type="predicted"/>
<keyword evidence="5" id="KW-1185">Reference proteome</keyword>
<dbReference type="Proteomes" id="UP000005777">
    <property type="component" value="Unassembled WGS sequence"/>
</dbReference>
<feature type="region of interest" description="Disordered" evidence="2">
    <location>
        <begin position="1"/>
        <end position="48"/>
    </location>
</feature>
<comment type="caution">
    <text evidence="4">The sequence shown here is derived from an EMBL/GenBank/DDBJ whole genome shotgun (WGS) entry which is preliminary data.</text>
</comment>
<gene>
    <name evidence="4" type="ORF">HMPREF9020_00977</name>
</gene>